<evidence type="ECO:0000256" key="5">
    <source>
        <dbReference type="ARBA" id="ARBA00023239"/>
    </source>
</evidence>
<dbReference type="SUPFAM" id="SSF52317">
    <property type="entry name" value="Class I glutamine amidotransferase-like"/>
    <property type="match status" value="1"/>
</dbReference>
<keyword evidence="4 10" id="KW-0315">Glutamine amidotransferase</keyword>
<dbReference type="InterPro" id="IPR029062">
    <property type="entry name" value="Class_I_gatase-like"/>
</dbReference>
<keyword evidence="3 10" id="KW-0663">Pyridoxal phosphate</keyword>
<feature type="active site" description="Charge relay system" evidence="10 11">
    <location>
        <position position="177"/>
    </location>
</feature>
<feature type="active site" description="Nucleophile" evidence="10 11">
    <location>
        <position position="83"/>
    </location>
</feature>
<keyword evidence="2 10" id="KW-0378">Hydrolase</keyword>
<evidence type="ECO:0000256" key="4">
    <source>
        <dbReference type="ARBA" id="ARBA00022962"/>
    </source>
</evidence>
<dbReference type="GO" id="GO:0036381">
    <property type="term" value="F:pyridoxal 5'-phosphate synthase (glutamine hydrolysing) activity"/>
    <property type="evidence" value="ECO:0007669"/>
    <property type="project" value="UniProtKB-UniRule"/>
</dbReference>
<dbReference type="GO" id="GO:1903600">
    <property type="term" value="C:glutaminase complex"/>
    <property type="evidence" value="ECO:0007669"/>
    <property type="project" value="TreeGrafter"/>
</dbReference>
<evidence type="ECO:0000256" key="7">
    <source>
        <dbReference type="ARBA" id="ARBA00049534"/>
    </source>
</evidence>
<name>A0A1G8YQF8_9LACT</name>
<evidence type="ECO:0000256" key="3">
    <source>
        <dbReference type="ARBA" id="ARBA00022898"/>
    </source>
</evidence>
<gene>
    <name evidence="10" type="primary">pdxT</name>
    <name evidence="13" type="ORF">SAMN04488098_101051</name>
</gene>
<organism evidence="13 14">
    <name type="scientific">Alkalibacterium thalassium</name>
    <dbReference type="NCBI Taxonomy" id="426701"/>
    <lineage>
        <taxon>Bacteria</taxon>
        <taxon>Bacillati</taxon>
        <taxon>Bacillota</taxon>
        <taxon>Bacilli</taxon>
        <taxon>Lactobacillales</taxon>
        <taxon>Carnobacteriaceae</taxon>
        <taxon>Alkalibacterium</taxon>
    </lineage>
</organism>
<keyword evidence="5 10" id="KW-0456">Lyase</keyword>
<protein>
    <recommendedName>
        <fullName evidence="10">Pyridoxal 5'-phosphate synthase subunit PdxT</fullName>
        <ecNumber evidence="10">4.3.3.6</ecNumber>
    </recommendedName>
    <alternativeName>
        <fullName evidence="10">Pdx2</fullName>
    </alternativeName>
    <alternativeName>
        <fullName evidence="10">Pyridoxal 5'-phosphate synthase glutaminase subunit</fullName>
        <ecNumber evidence="10">3.5.1.2</ecNumber>
    </alternativeName>
</protein>
<dbReference type="Proteomes" id="UP000199433">
    <property type="component" value="Unassembled WGS sequence"/>
</dbReference>
<dbReference type="GO" id="GO:0006543">
    <property type="term" value="P:L-glutamine catabolic process"/>
    <property type="evidence" value="ECO:0007669"/>
    <property type="project" value="UniProtKB-UniRule"/>
</dbReference>
<evidence type="ECO:0000256" key="9">
    <source>
        <dbReference type="ARBA" id="ARBA00064749"/>
    </source>
</evidence>
<dbReference type="EMBL" id="FNFK01000010">
    <property type="protein sequence ID" value="SDK04270.1"/>
    <property type="molecule type" value="Genomic_DNA"/>
</dbReference>
<keyword evidence="14" id="KW-1185">Reference proteome</keyword>
<sequence>MVGLTKTIGVLNLQGAVREHIRALEKIGVEAVSVKKEEDFNIIDGLIIPGGESTAIGRLIREHHLEDRLRQFHQDGQAIFGTCAGLILCSTDDSHPTQDLRLGFINMDVERNGFGRQVASFETKLDFKGIDKPVEAVFIRAPYIQEVGEGVTVLAEVDGRIVAAEQNNVLVTSHHPELTDDFAVLEYFMKKVS</sequence>
<dbReference type="AlphaFoldDB" id="A0A1G8YQF8"/>
<dbReference type="PROSITE" id="PS01236">
    <property type="entry name" value="PDXT_SNO_1"/>
    <property type="match status" value="1"/>
</dbReference>
<dbReference type="Gene3D" id="3.40.50.880">
    <property type="match status" value="1"/>
</dbReference>
<dbReference type="PANTHER" id="PTHR31559">
    <property type="entry name" value="PYRIDOXAL 5'-PHOSPHATE SYNTHASE SUBUNIT SNO"/>
    <property type="match status" value="1"/>
</dbReference>
<dbReference type="EC" id="4.3.3.6" evidence="10"/>
<dbReference type="FunFam" id="3.40.50.880:FF:000010">
    <property type="entry name" value="uncharacterized protein LOC100176842 isoform X2"/>
    <property type="match status" value="1"/>
</dbReference>
<accession>A0A1G8YQF8</accession>
<evidence type="ECO:0000256" key="8">
    <source>
        <dbReference type="ARBA" id="ARBA00054599"/>
    </source>
</evidence>
<dbReference type="NCBIfam" id="TIGR03800">
    <property type="entry name" value="PLP_synth_Pdx2"/>
    <property type="match status" value="1"/>
</dbReference>
<dbReference type="GO" id="GO:0005829">
    <property type="term" value="C:cytosol"/>
    <property type="evidence" value="ECO:0007669"/>
    <property type="project" value="TreeGrafter"/>
</dbReference>
<evidence type="ECO:0000256" key="11">
    <source>
        <dbReference type="PIRSR" id="PIRSR005639-1"/>
    </source>
</evidence>
<feature type="binding site" evidence="10 12">
    <location>
        <begin position="139"/>
        <end position="140"/>
    </location>
    <ligand>
        <name>L-glutamine</name>
        <dbReference type="ChEBI" id="CHEBI:58359"/>
    </ligand>
</feature>
<dbReference type="UniPathway" id="UPA00245"/>
<proteinExistence type="inferred from homology"/>
<dbReference type="PROSITE" id="PS51130">
    <property type="entry name" value="PDXT_SNO_2"/>
    <property type="match status" value="1"/>
</dbReference>
<dbReference type="InterPro" id="IPR021196">
    <property type="entry name" value="PdxT/SNO_CS"/>
</dbReference>
<evidence type="ECO:0000313" key="13">
    <source>
        <dbReference type="EMBL" id="SDK04270.1"/>
    </source>
</evidence>
<evidence type="ECO:0000256" key="6">
    <source>
        <dbReference type="ARBA" id="ARBA00047992"/>
    </source>
</evidence>
<dbReference type="InterPro" id="IPR002161">
    <property type="entry name" value="PdxT/SNO"/>
</dbReference>
<feature type="binding site" evidence="10 12">
    <location>
        <begin position="51"/>
        <end position="53"/>
    </location>
    <ligand>
        <name>L-glutamine</name>
        <dbReference type="ChEBI" id="CHEBI:58359"/>
    </ligand>
</feature>
<dbReference type="PIRSF" id="PIRSF005639">
    <property type="entry name" value="Glut_amidoT_SNO"/>
    <property type="match status" value="1"/>
</dbReference>
<evidence type="ECO:0000313" key="14">
    <source>
        <dbReference type="Proteomes" id="UP000199433"/>
    </source>
</evidence>
<evidence type="ECO:0000256" key="2">
    <source>
        <dbReference type="ARBA" id="ARBA00022801"/>
    </source>
</evidence>
<comment type="catalytic activity">
    <reaction evidence="7 10">
        <text>L-glutamine + H2O = L-glutamate + NH4(+)</text>
        <dbReference type="Rhea" id="RHEA:15889"/>
        <dbReference type="ChEBI" id="CHEBI:15377"/>
        <dbReference type="ChEBI" id="CHEBI:28938"/>
        <dbReference type="ChEBI" id="CHEBI:29985"/>
        <dbReference type="ChEBI" id="CHEBI:58359"/>
        <dbReference type="EC" id="3.5.1.2"/>
    </reaction>
</comment>
<dbReference type="PANTHER" id="PTHR31559:SF0">
    <property type="entry name" value="PYRIDOXAL 5'-PHOSPHATE SYNTHASE SUBUNIT SNO1-RELATED"/>
    <property type="match status" value="1"/>
</dbReference>
<feature type="active site" description="Charge relay system" evidence="10 11">
    <location>
        <position position="175"/>
    </location>
</feature>
<comment type="function">
    <text evidence="8 10">Catalyzes the hydrolysis of glutamine to glutamate and ammonia as part of the biosynthesis of pyridoxal 5'-phosphate. The resulting ammonia molecule is channeled to the active site of PdxS.</text>
</comment>
<comment type="similarity">
    <text evidence="1 10">Belongs to the glutaminase PdxT/SNO family.</text>
</comment>
<dbReference type="PROSITE" id="PS51273">
    <property type="entry name" value="GATASE_TYPE_1"/>
    <property type="match status" value="1"/>
</dbReference>
<dbReference type="CDD" id="cd01749">
    <property type="entry name" value="GATase1_PB"/>
    <property type="match status" value="1"/>
</dbReference>
<dbReference type="GO" id="GO:0008614">
    <property type="term" value="P:pyridoxine metabolic process"/>
    <property type="evidence" value="ECO:0007669"/>
    <property type="project" value="TreeGrafter"/>
</dbReference>
<dbReference type="HAMAP" id="MF_01615">
    <property type="entry name" value="PdxT"/>
    <property type="match status" value="1"/>
</dbReference>
<comment type="catalytic activity">
    <reaction evidence="6 10">
        <text>aldehydo-D-ribose 5-phosphate + D-glyceraldehyde 3-phosphate + L-glutamine = pyridoxal 5'-phosphate + L-glutamate + phosphate + 3 H2O + H(+)</text>
        <dbReference type="Rhea" id="RHEA:31507"/>
        <dbReference type="ChEBI" id="CHEBI:15377"/>
        <dbReference type="ChEBI" id="CHEBI:15378"/>
        <dbReference type="ChEBI" id="CHEBI:29985"/>
        <dbReference type="ChEBI" id="CHEBI:43474"/>
        <dbReference type="ChEBI" id="CHEBI:58273"/>
        <dbReference type="ChEBI" id="CHEBI:58359"/>
        <dbReference type="ChEBI" id="CHEBI:59776"/>
        <dbReference type="ChEBI" id="CHEBI:597326"/>
        <dbReference type="EC" id="4.3.3.6"/>
    </reaction>
</comment>
<dbReference type="GO" id="GO:0004359">
    <property type="term" value="F:glutaminase activity"/>
    <property type="evidence" value="ECO:0007669"/>
    <property type="project" value="UniProtKB-UniRule"/>
</dbReference>
<dbReference type="EC" id="3.5.1.2" evidence="10"/>
<evidence type="ECO:0000256" key="12">
    <source>
        <dbReference type="PIRSR" id="PIRSR005639-2"/>
    </source>
</evidence>
<dbReference type="GO" id="GO:0042823">
    <property type="term" value="P:pyridoxal phosphate biosynthetic process"/>
    <property type="evidence" value="ECO:0007669"/>
    <property type="project" value="UniProtKB-UniRule"/>
</dbReference>
<evidence type="ECO:0000256" key="1">
    <source>
        <dbReference type="ARBA" id="ARBA00008345"/>
    </source>
</evidence>
<evidence type="ECO:0000256" key="10">
    <source>
        <dbReference type="HAMAP-Rule" id="MF_01615"/>
    </source>
</evidence>
<feature type="binding site" evidence="10 12">
    <location>
        <position position="111"/>
    </location>
    <ligand>
        <name>L-glutamine</name>
        <dbReference type="ChEBI" id="CHEBI:58359"/>
    </ligand>
</feature>
<dbReference type="Pfam" id="PF01174">
    <property type="entry name" value="SNO"/>
    <property type="match status" value="1"/>
</dbReference>
<comment type="pathway">
    <text evidence="10">Cofactor biosynthesis; pyridoxal 5'-phosphate biosynthesis.</text>
</comment>
<comment type="subunit">
    <text evidence="9 10">In the presence of PdxS, forms a dodecamer of heterodimers. Only shows activity in the heterodimer.</text>
</comment>
<reference evidence="14" key="1">
    <citation type="submission" date="2016-10" db="EMBL/GenBank/DDBJ databases">
        <authorList>
            <person name="Varghese N."/>
            <person name="Submissions S."/>
        </authorList>
    </citation>
    <scope>NUCLEOTIDE SEQUENCE [LARGE SCALE GENOMIC DNA]</scope>
    <source>
        <strain evidence="14">DSM 19181</strain>
    </source>
</reference>
<dbReference type="STRING" id="426701.SAMN04488098_101051"/>